<gene>
    <name evidence="1" type="ORF">SETIT_2G007100v2</name>
</gene>
<reference evidence="1" key="1">
    <citation type="journal article" date="2012" name="Nat. Biotechnol.">
        <title>Reference genome sequence of the model plant Setaria.</title>
        <authorList>
            <person name="Bennetzen J.L."/>
            <person name="Schmutz J."/>
            <person name="Wang H."/>
            <person name="Percifield R."/>
            <person name="Hawkins J."/>
            <person name="Pontaroli A.C."/>
            <person name="Estep M."/>
            <person name="Feng L."/>
            <person name="Vaughn J.N."/>
            <person name="Grimwood J."/>
            <person name="Jenkins J."/>
            <person name="Barry K."/>
            <person name="Lindquist E."/>
            <person name="Hellsten U."/>
            <person name="Deshpande S."/>
            <person name="Wang X."/>
            <person name="Wu X."/>
            <person name="Mitros T."/>
            <person name="Triplett J."/>
            <person name="Yang X."/>
            <person name="Ye C.Y."/>
            <person name="Mauro-Herrera M."/>
            <person name="Wang L."/>
            <person name="Li P."/>
            <person name="Sharma M."/>
            <person name="Sharma R."/>
            <person name="Ronald P.C."/>
            <person name="Panaud O."/>
            <person name="Kellogg E.A."/>
            <person name="Brutnell T.P."/>
            <person name="Doust A.N."/>
            <person name="Tuskan G.A."/>
            <person name="Rokhsar D."/>
            <person name="Devos K.M."/>
        </authorList>
    </citation>
    <scope>NUCLEOTIDE SEQUENCE [LARGE SCALE GENOMIC DNA]</scope>
    <source>
        <strain evidence="1">Yugu1</strain>
    </source>
</reference>
<reference evidence="1" key="2">
    <citation type="submission" date="2015-07" db="EMBL/GenBank/DDBJ databases">
        <authorList>
            <person name="Noorani M."/>
        </authorList>
    </citation>
    <scope>NUCLEOTIDE SEQUENCE</scope>
    <source>
        <strain evidence="1">Yugu1</strain>
    </source>
</reference>
<sequence length="262" mass="30067">MITVFKFNNFCSAKKRHEEAVAAEILFLRDHDFTGLDDLATVREGYAMEYKNRVSNSKKDGRLLVVVELVGDLNEDAWNRLYSADTRDVPSGTKIIVTSRSDKIIKFGTTRALNLKMHPRLACLAMEIARMVKGCFIGGNNYACLLRDNFDIEMWCKILAFMRGQINKNINNFGGHPFDLVNQKRPAYLGRMVTPFQYGVLHCVNECSKQEEVPKIKLQDVMYGSMKVHGKFEMLGWRSRIPPYHNFVNICECQEIVAKIKQ</sequence>
<dbReference type="OrthoDB" id="686556at2759"/>
<accession>A0A368PTR3</accession>
<dbReference type="PANTHER" id="PTHR33377:SF92">
    <property type="entry name" value="NB-ARC DOMAIN-CONTAINING PROTEIN"/>
    <property type="match status" value="1"/>
</dbReference>
<proteinExistence type="predicted"/>
<dbReference type="AlphaFoldDB" id="A0A368PTR3"/>
<evidence type="ECO:0000313" key="1">
    <source>
        <dbReference type="EMBL" id="RCV09186.1"/>
    </source>
</evidence>
<dbReference type="PANTHER" id="PTHR33377">
    <property type="entry name" value="OS10G0134700 PROTEIN-RELATED"/>
    <property type="match status" value="1"/>
</dbReference>
<protein>
    <recommendedName>
        <fullName evidence="2">NB-ARC domain-containing protein</fullName>
    </recommendedName>
</protein>
<dbReference type="EMBL" id="CM003529">
    <property type="protein sequence ID" value="RCV09186.1"/>
    <property type="molecule type" value="Genomic_DNA"/>
</dbReference>
<evidence type="ECO:0008006" key="2">
    <source>
        <dbReference type="Google" id="ProtNLM"/>
    </source>
</evidence>
<organism evidence="1">
    <name type="scientific">Setaria italica</name>
    <name type="common">Foxtail millet</name>
    <name type="synonym">Panicum italicum</name>
    <dbReference type="NCBI Taxonomy" id="4555"/>
    <lineage>
        <taxon>Eukaryota</taxon>
        <taxon>Viridiplantae</taxon>
        <taxon>Streptophyta</taxon>
        <taxon>Embryophyta</taxon>
        <taxon>Tracheophyta</taxon>
        <taxon>Spermatophyta</taxon>
        <taxon>Magnoliopsida</taxon>
        <taxon>Liliopsida</taxon>
        <taxon>Poales</taxon>
        <taxon>Poaceae</taxon>
        <taxon>PACMAD clade</taxon>
        <taxon>Panicoideae</taxon>
        <taxon>Panicodae</taxon>
        <taxon>Paniceae</taxon>
        <taxon>Cenchrinae</taxon>
        <taxon>Setaria</taxon>
    </lineage>
</organism>
<name>A0A368PTR3_SETIT</name>